<keyword evidence="3" id="KW-1185">Reference proteome</keyword>
<feature type="compositionally biased region" description="Basic and acidic residues" evidence="1">
    <location>
        <begin position="1"/>
        <end position="15"/>
    </location>
</feature>
<accession>A0AAN7FKR5</accession>
<name>A0AAN7FKR5_QUERU</name>
<dbReference type="AlphaFoldDB" id="A0AAN7FKR5"/>
<reference evidence="2 3" key="1">
    <citation type="journal article" date="2023" name="G3 (Bethesda)">
        <title>A haplotype-resolved chromosome-scale genome for Quercus rubra L. provides insights into the genetics of adaptive traits for red oak species.</title>
        <authorList>
            <person name="Kapoor B."/>
            <person name="Jenkins J."/>
            <person name="Schmutz J."/>
            <person name="Zhebentyayeva T."/>
            <person name="Kuelheim C."/>
            <person name="Coggeshall M."/>
            <person name="Heim C."/>
            <person name="Lasky J.R."/>
            <person name="Leites L."/>
            <person name="Islam-Faridi N."/>
            <person name="Romero-Severson J."/>
            <person name="DeLeo V.L."/>
            <person name="Lucas S.M."/>
            <person name="Lazic D."/>
            <person name="Gailing O."/>
            <person name="Carlson J."/>
            <person name="Staton M."/>
        </authorList>
    </citation>
    <scope>NUCLEOTIDE SEQUENCE [LARGE SCALE GENOMIC DNA]</scope>
    <source>
        <strain evidence="2">Pseudo-F2</strain>
    </source>
</reference>
<sequence>MPPAKSEKKLKEVWKKASPRPRPLPPPPDRPIYRHEKEGWSGWITETDTEPDPSPMDLRLQAHRLLWDALDYMVSVEADAFFPGFNNDGSGLPDFSSLVMGQRLYETASSRTYRPDR</sequence>
<feature type="compositionally biased region" description="Pro residues" evidence="1">
    <location>
        <begin position="20"/>
        <end position="30"/>
    </location>
</feature>
<proteinExistence type="predicted"/>
<evidence type="ECO:0000313" key="3">
    <source>
        <dbReference type="Proteomes" id="UP001324115"/>
    </source>
</evidence>
<dbReference type="EMBL" id="JAXUIC010000004">
    <property type="protein sequence ID" value="KAK4592356.1"/>
    <property type="molecule type" value="Genomic_DNA"/>
</dbReference>
<feature type="region of interest" description="Disordered" evidence="1">
    <location>
        <begin position="1"/>
        <end position="35"/>
    </location>
</feature>
<protein>
    <submittedName>
        <fullName evidence="2">Uncharacterized protein</fullName>
    </submittedName>
</protein>
<evidence type="ECO:0000313" key="2">
    <source>
        <dbReference type="EMBL" id="KAK4592356.1"/>
    </source>
</evidence>
<organism evidence="2 3">
    <name type="scientific">Quercus rubra</name>
    <name type="common">Northern red oak</name>
    <name type="synonym">Quercus borealis</name>
    <dbReference type="NCBI Taxonomy" id="3512"/>
    <lineage>
        <taxon>Eukaryota</taxon>
        <taxon>Viridiplantae</taxon>
        <taxon>Streptophyta</taxon>
        <taxon>Embryophyta</taxon>
        <taxon>Tracheophyta</taxon>
        <taxon>Spermatophyta</taxon>
        <taxon>Magnoliopsida</taxon>
        <taxon>eudicotyledons</taxon>
        <taxon>Gunneridae</taxon>
        <taxon>Pentapetalae</taxon>
        <taxon>rosids</taxon>
        <taxon>fabids</taxon>
        <taxon>Fagales</taxon>
        <taxon>Fagaceae</taxon>
        <taxon>Quercus</taxon>
    </lineage>
</organism>
<comment type="caution">
    <text evidence="2">The sequence shown here is derived from an EMBL/GenBank/DDBJ whole genome shotgun (WGS) entry which is preliminary data.</text>
</comment>
<evidence type="ECO:0000256" key="1">
    <source>
        <dbReference type="SAM" id="MobiDB-lite"/>
    </source>
</evidence>
<gene>
    <name evidence="2" type="ORF">RGQ29_016766</name>
</gene>
<dbReference type="Proteomes" id="UP001324115">
    <property type="component" value="Unassembled WGS sequence"/>
</dbReference>